<dbReference type="InterPro" id="IPR048254">
    <property type="entry name" value="CDP_ALCOHOL_P_TRANSF_CS"/>
</dbReference>
<dbReference type="GO" id="GO:0012505">
    <property type="term" value="C:endomembrane system"/>
    <property type="evidence" value="ECO:0007669"/>
    <property type="project" value="UniProtKB-SubCell"/>
</dbReference>
<gene>
    <name evidence="17" type="primary">pssA</name>
    <name evidence="17" type="ORF">CDO51_01970</name>
</gene>
<keyword evidence="10" id="KW-0443">Lipid metabolism</keyword>
<feature type="transmembrane region" description="Helical" evidence="16">
    <location>
        <begin position="15"/>
        <end position="37"/>
    </location>
</feature>
<sequence>MFKLNSLISLDKSTLIQAIPSVITLGNLLLGFFSIILAINGEYRWVVSLIIICMFLDFLDGKAARWLDVASPFGKELDSLSDIVSFGVAPAVLTFMILPYHFYWVVLNLILFLVCGACRLARFNVEGKNQNQFTGFPITTAGGLLALVSYYNNILPPVILFTIIITLSIQMVGCVPFSSLKGSNIQQSHYFKLLSLTFVFLSGVVSILYPFIMAIVLGIYYLSGPVLYFPIVYKKHSQHLLQLARLKF</sequence>
<protein>
    <recommendedName>
        <fullName evidence="5">CDP-diacylglycerol--serine O-phosphatidyltransferase</fullName>
        <ecNumber evidence="4">2.7.8.8</ecNumber>
    </recommendedName>
    <alternativeName>
        <fullName evidence="14">Phosphatidylserine synthase</fullName>
    </alternativeName>
</protein>
<organism evidence="17 18">
    <name type="scientific">Natranaerobius trueperi</name>
    <dbReference type="NCBI Taxonomy" id="759412"/>
    <lineage>
        <taxon>Bacteria</taxon>
        <taxon>Bacillati</taxon>
        <taxon>Bacillota</taxon>
        <taxon>Clostridia</taxon>
        <taxon>Natranaerobiales</taxon>
        <taxon>Natranaerobiaceae</taxon>
        <taxon>Natranaerobius</taxon>
    </lineage>
</organism>
<comment type="similarity">
    <text evidence="3 15">Belongs to the CDP-alcohol phosphatidyltransferase class-I family.</text>
</comment>
<evidence type="ECO:0000256" key="12">
    <source>
        <dbReference type="ARBA" id="ARBA00023209"/>
    </source>
</evidence>
<evidence type="ECO:0000256" key="4">
    <source>
        <dbReference type="ARBA" id="ARBA00013174"/>
    </source>
</evidence>
<reference evidence="17 18" key="1">
    <citation type="submission" date="2017-06" db="EMBL/GenBank/DDBJ databases">
        <title>Draft Genome Sequence of Natranaerobius trueperi halophilic, alkalithermophilic bacteria from soda lakes.</title>
        <authorList>
            <person name="Zhao B."/>
        </authorList>
    </citation>
    <scope>NUCLEOTIDE SEQUENCE [LARGE SCALE GENOMIC DNA]</scope>
    <source>
        <strain evidence="17 18">DSM 18760</strain>
    </source>
</reference>
<keyword evidence="9 16" id="KW-1133">Transmembrane helix</keyword>
<proteinExistence type="inferred from homology"/>
<evidence type="ECO:0000256" key="16">
    <source>
        <dbReference type="SAM" id="Phobius"/>
    </source>
</evidence>
<feature type="transmembrane region" description="Helical" evidence="16">
    <location>
        <begin position="43"/>
        <end position="59"/>
    </location>
</feature>
<dbReference type="GO" id="GO:0008654">
    <property type="term" value="P:phospholipid biosynthetic process"/>
    <property type="evidence" value="ECO:0007669"/>
    <property type="project" value="UniProtKB-KW"/>
</dbReference>
<keyword evidence="8 16" id="KW-0812">Transmembrane</keyword>
<dbReference type="EMBL" id="NIQC01000002">
    <property type="protein sequence ID" value="OWZ84807.1"/>
    <property type="molecule type" value="Genomic_DNA"/>
</dbReference>
<evidence type="ECO:0000256" key="15">
    <source>
        <dbReference type="RuleBase" id="RU003750"/>
    </source>
</evidence>
<evidence type="ECO:0000256" key="10">
    <source>
        <dbReference type="ARBA" id="ARBA00023098"/>
    </source>
</evidence>
<keyword evidence="6" id="KW-0444">Lipid biosynthesis</keyword>
<keyword evidence="13" id="KW-1208">Phospholipid metabolism</keyword>
<keyword evidence="12" id="KW-0594">Phospholipid biosynthesis</keyword>
<keyword evidence="7 15" id="KW-0808">Transferase</keyword>
<comment type="subcellular location">
    <subcellularLocation>
        <location evidence="2">Endomembrane system</location>
        <topology evidence="2">Multi-pass membrane protein</topology>
    </subcellularLocation>
</comment>
<evidence type="ECO:0000256" key="11">
    <source>
        <dbReference type="ARBA" id="ARBA00023136"/>
    </source>
</evidence>
<evidence type="ECO:0000256" key="8">
    <source>
        <dbReference type="ARBA" id="ARBA00022692"/>
    </source>
</evidence>
<evidence type="ECO:0000256" key="13">
    <source>
        <dbReference type="ARBA" id="ARBA00023264"/>
    </source>
</evidence>
<evidence type="ECO:0000256" key="7">
    <source>
        <dbReference type="ARBA" id="ARBA00022679"/>
    </source>
</evidence>
<evidence type="ECO:0000256" key="6">
    <source>
        <dbReference type="ARBA" id="ARBA00022516"/>
    </source>
</evidence>
<dbReference type="AlphaFoldDB" id="A0A226C318"/>
<evidence type="ECO:0000256" key="5">
    <source>
        <dbReference type="ARBA" id="ARBA00017171"/>
    </source>
</evidence>
<keyword evidence="18" id="KW-1185">Reference proteome</keyword>
<dbReference type="PANTHER" id="PTHR14269:SF61">
    <property type="entry name" value="CDP-DIACYLGLYCEROL--SERINE O-PHOSPHATIDYLTRANSFERASE"/>
    <property type="match status" value="1"/>
</dbReference>
<evidence type="ECO:0000256" key="1">
    <source>
        <dbReference type="ARBA" id="ARBA00000287"/>
    </source>
</evidence>
<evidence type="ECO:0000256" key="3">
    <source>
        <dbReference type="ARBA" id="ARBA00010441"/>
    </source>
</evidence>
<dbReference type="Proteomes" id="UP000214588">
    <property type="component" value="Unassembled WGS sequence"/>
</dbReference>
<dbReference type="InterPro" id="IPR004533">
    <property type="entry name" value="CDP-diaglyc--ser_O-PTrfase"/>
</dbReference>
<dbReference type="NCBIfam" id="TIGR00473">
    <property type="entry name" value="pssA"/>
    <property type="match status" value="1"/>
</dbReference>
<feature type="transmembrane region" description="Helical" evidence="16">
    <location>
        <begin position="158"/>
        <end position="178"/>
    </location>
</feature>
<accession>A0A226C318</accession>
<evidence type="ECO:0000313" key="18">
    <source>
        <dbReference type="Proteomes" id="UP000214588"/>
    </source>
</evidence>
<dbReference type="InterPro" id="IPR043130">
    <property type="entry name" value="CDP-OH_PTrfase_TM_dom"/>
</dbReference>
<dbReference type="InterPro" id="IPR050324">
    <property type="entry name" value="CDP-alcohol_PTase-I"/>
</dbReference>
<evidence type="ECO:0000313" key="17">
    <source>
        <dbReference type="EMBL" id="OWZ84807.1"/>
    </source>
</evidence>
<dbReference type="GO" id="GO:0003882">
    <property type="term" value="F:CDP-diacylglycerol-serine O-phosphatidyltransferase activity"/>
    <property type="evidence" value="ECO:0007669"/>
    <property type="project" value="UniProtKB-EC"/>
</dbReference>
<dbReference type="Pfam" id="PF01066">
    <property type="entry name" value="CDP-OH_P_transf"/>
    <property type="match status" value="1"/>
</dbReference>
<evidence type="ECO:0000256" key="9">
    <source>
        <dbReference type="ARBA" id="ARBA00022989"/>
    </source>
</evidence>
<comment type="catalytic activity">
    <reaction evidence="1">
        <text>a CDP-1,2-diacyl-sn-glycerol + L-serine = a 1,2-diacyl-sn-glycero-3-phospho-L-serine + CMP + H(+)</text>
        <dbReference type="Rhea" id="RHEA:16913"/>
        <dbReference type="ChEBI" id="CHEBI:15378"/>
        <dbReference type="ChEBI" id="CHEBI:33384"/>
        <dbReference type="ChEBI" id="CHEBI:57262"/>
        <dbReference type="ChEBI" id="CHEBI:58332"/>
        <dbReference type="ChEBI" id="CHEBI:60377"/>
        <dbReference type="EC" id="2.7.8.8"/>
    </reaction>
</comment>
<dbReference type="GO" id="GO:0016020">
    <property type="term" value="C:membrane"/>
    <property type="evidence" value="ECO:0007669"/>
    <property type="project" value="InterPro"/>
</dbReference>
<feature type="transmembrane region" description="Helical" evidence="16">
    <location>
        <begin position="190"/>
        <end position="209"/>
    </location>
</feature>
<evidence type="ECO:0000256" key="14">
    <source>
        <dbReference type="ARBA" id="ARBA00032361"/>
    </source>
</evidence>
<dbReference type="EC" id="2.7.8.8" evidence="4"/>
<feature type="transmembrane region" description="Helical" evidence="16">
    <location>
        <begin position="133"/>
        <end position="152"/>
    </location>
</feature>
<name>A0A226C318_9FIRM</name>
<dbReference type="InterPro" id="IPR000462">
    <property type="entry name" value="CDP-OH_P_trans"/>
</dbReference>
<dbReference type="Gene3D" id="1.20.120.1760">
    <property type="match status" value="1"/>
</dbReference>
<dbReference type="PROSITE" id="PS00379">
    <property type="entry name" value="CDP_ALCOHOL_P_TRANSF"/>
    <property type="match status" value="1"/>
</dbReference>
<comment type="caution">
    <text evidence="17">The sequence shown here is derived from an EMBL/GenBank/DDBJ whole genome shotgun (WGS) entry which is preliminary data.</text>
</comment>
<feature type="transmembrane region" description="Helical" evidence="16">
    <location>
        <begin position="103"/>
        <end position="121"/>
    </location>
</feature>
<dbReference type="PANTHER" id="PTHR14269">
    <property type="entry name" value="CDP-DIACYLGLYCEROL--GLYCEROL-3-PHOSPHATE 3-PHOSPHATIDYLTRANSFERASE-RELATED"/>
    <property type="match status" value="1"/>
</dbReference>
<evidence type="ECO:0000256" key="2">
    <source>
        <dbReference type="ARBA" id="ARBA00004127"/>
    </source>
</evidence>
<keyword evidence="11 16" id="KW-0472">Membrane</keyword>